<keyword evidence="2" id="KW-0808">Transferase</keyword>
<proteinExistence type="inferred from homology"/>
<keyword evidence="1" id="KW-0436">Ligase</keyword>
<dbReference type="NCBIfam" id="TIGR00135">
    <property type="entry name" value="gatC"/>
    <property type="match status" value="1"/>
</dbReference>
<dbReference type="AlphaFoldDB" id="A0A0G1LST4"/>
<keyword evidence="1" id="KW-0547">Nucleotide-binding</keyword>
<dbReference type="GO" id="GO:0005524">
    <property type="term" value="F:ATP binding"/>
    <property type="evidence" value="ECO:0007669"/>
    <property type="project" value="UniProtKB-KW"/>
</dbReference>
<comment type="catalytic activity">
    <reaction evidence="1">
        <text>L-aspartyl-tRNA(Asn) + L-glutamine + ATP + H2O = L-asparaginyl-tRNA(Asn) + L-glutamate + ADP + phosphate + 2 H(+)</text>
        <dbReference type="Rhea" id="RHEA:14513"/>
        <dbReference type="Rhea" id="RHEA-COMP:9674"/>
        <dbReference type="Rhea" id="RHEA-COMP:9677"/>
        <dbReference type="ChEBI" id="CHEBI:15377"/>
        <dbReference type="ChEBI" id="CHEBI:15378"/>
        <dbReference type="ChEBI" id="CHEBI:29985"/>
        <dbReference type="ChEBI" id="CHEBI:30616"/>
        <dbReference type="ChEBI" id="CHEBI:43474"/>
        <dbReference type="ChEBI" id="CHEBI:58359"/>
        <dbReference type="ChEBI" id="CHEBI:78515"/>
        <dbReference type="ChEBI" id="CHEBI:78516"/>
        <dbReference type="ChEBI" id="CHEBI:456216"/>
    </reaction>
</comment>
<dbReference type="InterPro" id="IPR003837">
    <property type="entry name" value="GatC"/>
</dbReference>
<keyword evidence="1" id="KW-0648">Protein biosynthesis</keyword>
<comment type="catalytic activity">
    <reaction evidence="1">
        <text>L-glutamyl-tRNA(Gln) + L-glutamine + ATP + H2O = L-glutaminyl-tRNA(Gln) + L-glutamate + ADP + phosphate + H(+)</text>
        <dbReference type="Rhea" id="RHEA:17521"/>
        <dbReference type="Rhea" id="RHEA-COMP:9681"/>
        <dbReference type="Rhea" id="RHEA-COMP:9684"/>
        <dbReference type="ChEBI" id="CHEBI:15377"/>
        <dbReference type="ChEBI" id="CHEBI:15378"/>
        <dbReference type="ChEBI" id="CHEBI:29985"/>
        <dbReference type="ChEBI" id="CHEBI:30616"/>
        <dbReference type="ChEBI" id="CHEBI:43474"/>
        <dbReference type="ChEBI" id="CHEBI:58359"/>
        <dbReference type="ChEBI" id="CHEBI:78520"/>
        <dbReference type="ChEBI" id="CHEBI:78521"/>
        <dbReference type="ChEBI" id="CHEBI:456216"/>
    </reaction>
</comment>
<comment type="subunit">
    <text evidence="1">Heterotrimer of A, B and C subunits.</text>
</comment>
<evidence type="ECO:0000313" key="3">
    <source>
        <dbReference type="Proteomes" id="UP000034154"/>
    </source>
</evidence>
<dbReference type="GO" id="GO:0016740">
    <property type="term" value="F:transferase activity"/>
    <property type="evidence" value="ECO:0007669"/>
    <property type="project" value="UniProtKB-KW"/>
</dbReference>
<keyword evidence="1" id="KW-0067">ATP-binding</keyword>
<dbReference type="SUPFAM" id="SSF141000">
    <property type="entry name" value="Glu-tRNAGln amidotransferase C subunit"/>
    <property type="match status" value="1"/>
</dbReference>
<evidence type="ECO:0000256" key="1">
    <source>
        <dbReference type="HAMAP-Rule" id="MF_00122"/>
    </source>
</evidence>
<dbReference type="Pfam" id="PF02686">
    <property type="entry name" value="GatC"/>
    <property type="match status" value="1"/>
</dbReference>
<dbReference type="InterPro" id="IPR036113">
    <property type="entry name" value="Asp/Glu-ADT_sf_sub_c"/>
</dbReference>
<dbReference type="EMBL" id="LCJB01000005">
    <property type="protein sequence ID" value="KKT71902.1"/>
    <property type="molecule type" value="Genomic_DNA"/>
</dbReference>
<name>A0A0G1LST4_9BACT</name>
<dbReference type="GO" id="GO:0006450">
    <property type="term" value="P:regulation of translational fidelity"/>
    <property type="evidence" value="ECO:0007669"/>
    <property type="project" value="InterPro"/>
</dbReference>
<dbReference type="EC" id="6.3.5.-" evidence="1"/>
<protein>
    <recommendedName>
        <fullName evidence="1">Aspartyl/glutamyl-tRNA(Asn/Gln) amidotransferase subunit C</fullName>
        <shortName evidence="1">Asp/Glu-ADT subunit C</shortName>
        <ecNumber evidence="1">6.3.5.-</ecNumber>
    </recommendedName>
</protein>
<comment type="similarity">
    <text evidence="1">Belongs to the GatC family.</text>
</comment>
<accession>A0A0G1LST4</accession>
<dbReference type="Gene3D" id="1.10.20.60">
    <property type="entry name" value="Glu-tRNAGln amidotransferase C subunit, N-terminal domain"/>
    <property type="match status" value="1"/>
</dbReference>
<organism evidence="2 3">
    <name type="scientific">Candidatus Uhrbacteria bacterium GW2011_GWF2_44_350</name>
    <dbReference type="NCBI Taxonomy" id="1619000"/>
    <lineage>
        <taxon>Bacteria</taxon>
        <taxon>Candidatus Uhriibacteriota</taxon>
    </lineage>
</organism>
<reference evidence="2 3" key="1">
    <citation type="journal article" date="2015" name="Nature">
        <title>rRNA introns, odd ribosomes, and small enigmatic genomes across a large radiation of phyla.</title>
        <authorList>
            <person name="Brown C.T."/>
            <person name="Hug L.A."/>
            <person name="Thomas B.C."/>
            <person name="Sharon I."/>
            <person name="Castelle C.J."/>
            <person name="Singh A."/>
            <person name="Wilkins M.J."/>
            <person name="Williams K.H."/>
            <person name="Banfield J.F."/>
        </authorList>
    </citation>
    <scope>NUCLEOTIDE SEQUENCE [LARGE SCALE GENOMIC DNA]</scope>
</reference>
<comment type="caution">
    <text evidence="2">The sequence shown here is derived from an EMBL/GenBank/DDBJ whole genome shotgun (WGS) entry which is preliminary data.</text>
</comment>
<dbReference type="GO" id="GO:0050566">
    <property type="term" value="F:asparaginyl-tRNA synthase (glutamine-hydrolyzing) activity"/>
    <property type="evidence" value="ECO:0007669"/>
    <property type="project" value="RHEA"/>
</dbReference>
<dbReference type="GO" id="GO:0006412">
    <property type="term" value="P:translation"/>
    <property type="evidence" value="ECO:0007669"/>
    <property type="project" value="UniProtKB-UniRule"/>
</dbReference>
<dbReference type="GO" id="GO:0050567">
    <property type="term" value="F:glutaminyl-tRNA synthase (glutamine-hydrolyzing) activity"/>
    <property type="evidence" value="ECO:0007669"/>
    <property type="project" value="UniProtKB-UniRule"/>
</dbReference>
<sequence>MQLSNDDIKHIATLSRLELAEDEVEKYRGHLVSILNYIDKLAEVDTEGVPEMAVVSGSLNVWRTDEAQICDSSERDSIIDSFPRKEGILMEVPAVFEGRTE</sequence>
<dbReference type="HAMAP" id="MF_00122">
    <property type="entry name" value="GatC"/>
    <property type="match status" value="1"/>
</dbReference>
<dbReference type="Proteomes" id="UP000034154">
    <property type="component" value="Unassembled WGS sequence"/>
</dbReference>
<gene>
    <name evidence="1" type="primary">gatC</name>
    <name evidence="2" type="ORF">UW63_C0005G0005</name>
</gene>
<evidence type="ECO:0000313" key="2">
    <source>
        <dbReference type="EMBL" id="KKT71902.1"/>
    </source>
</evidence>
<comment type="function">
    <text evidence="1">Allows the formation of correctly charged Asn-tRNA(Asn) or Gln-tRNA(Gln) through the transamidation of misacylated Asp-tRNA(Asn) or Glu-tRNA(Gln) in organisms which lack either or both of asparaginyl-tRNA or glutaminyl-tRNA synthetases. The reaction takes place in the presence of glutamine and ATP through an activated phospho-Asp-tRNA(Asn) or phospho-Glu-tRNA(Gln).</text>
</comment>